<feature type="region of interest" description="Disordered" evidence="1">
    <location>
        <begin position="46"/>
        <end position="65"/>
    </location>
</feature>
<proteinExistence type="predicted"/>
<protein>
    <submittedName>
        <fullName evidence="2">Uncharacterized protein</fullName>
    </submittedName>
</protein>
<dbReference type="EMBL" id="LAZR01025309">
    <property type="protein sequence ID" value="KKL72316.1"/>
    <property type="molecule type" value="Genomic_DNA"/>
</dbReference>
<comment type="caution">
    <text evidence="2">The sequence shown here is derived from an EMBL/GenBank/DDBJ whole genome shotgun (WGS) entry which is preliminary data.</text>
</comment>
<gene>
    <name evidence="2" type="ORF">LCGC14_2086120</name>
</gene>
<sequence>MGIEQYGISFLFDDETVSVSVLPKTNAKDKVLQTLKPLTVPRQIVSGGTTETLPKRNAKTQSTTNESFSLSDISVSPVLSQPLVSEEYEVDRKTLARLMVNVTRNFAGNIDDWQFSVSDSLDDLILRCTNRLIIKGNVDYIEVLQDDAHLRLILKRFIANRSTVYLIPIRPVIELRCRNRKLYHILLSFIKSLPYGGLFPKYESRIDWLWEFLFEDVENYRDNKKIMKNHSTTFYVRYKTFLEGYEIRDWKALLDKYRPRKPVYKQIKELLQKAETIDFQVPFQLSDRDGYDCMFEHWESFLVVDRTDSAFSNGYIQMLNDCSNDYDIISTYQHTIAEDGNIEPFDEGIPYRLNRLEEFISDLNELLNEL</sequence>
<reference evidence="2" key="1">
    <citation type="journal article" date="2015" name="Nature">
        <title>Complex archaea that bridge the gap between prokaryotes and eukaryotes.</title>
        <authorList>
            <person name="Spang A."/>
            <person name="Saw J.H."/>
            <person name="Jorgensen S.L."/>
            <person name="Zaremba-Niedzwiedzka K."/>
            <person name="Martijn J."/>
            <person name="Lind A.E."/>
            <person name="van Eijk R."/>
            <person name="Schleper C."/>
            <person name="Guy L."/>
            <person name="Ettema T.J."/>
        </authorList>
    </citation>
    <scope>NUCLEOTIDE SEQUENCE</scope>
</reference>
<evidence type="ECO:0000256" key="1">
    <source>
        <dbReference type="SAM" id="MobiDB-lite"/>
    </source>
</evidence>
<evidence type="ECO:0000313" key="2">
    <source>
        <dbReference type="EMBL" id="KKL72316.1"/>
    </source>
</evidence>
<dbReference type="AlphaFoldDB" id="A0A0F9F1I0"/>
<name>A0A0F9F1I0_9ZZZZ</name>
<organism evidence="2">
    <name type="scientific">marine sediment metagenome</name>
    <dbReference type="NCBI Taxonomy" id="412755"/>
    <lineage>
        <taxon>unclassified sequences</taxon>
        <taxon>metagenomes</taxon>
        <taxon>ecological metagenomes</taxon>
    </lineage>
</organism>
<accession>A0A0F9F1I0</accession>